<dbReference type="Proteomes" id="UP000008311">
    <property type="component" value="Unassembled WGS sequence"/>
</dbReference>
<protein>
    <submittedName>
        <fullName evidence="7">Basic 7S globulin 2 small subunit, putative</fullName>
    </submittedName>
</protein>
<dbReference type="STRING" id="3988.B9RTV2"/>
<evidence type="ECO:0000256" key="3">
    <source>
        <dbReference type="ARBA" id="ARBA00022525"/>
    </source>
</evidence>
<dbReference type="InterPro" id="IPR033868">
    <property type="entry name" value="Xylanase_inhibitor_I-like"/>
</dbReference>
<comment type="subcellular location">
    <subcellularLocation>
        <location evidence="1">Secreted</location>
        <location evidence="1">Extracellular space</location>
    </subcellularLocation>
</comment>
<accession>B9RTV2</accession>
<dbReference type="SUPFAM" id="SSF50630">
    <property type="entry name" value="Acid proteases"/>
    <property type="match status" value="1"/>
</dbReference>
<name>B9RTV2_RICCO</name>
<dbReference type="GO" id="GO:0005576">
    <property type="term" value="C:extracellular region"/>
    <property type="evidence" value="ECO:0007669"/>
    <property type="project" value="UniProtKB-SubCell"/>
</dbReference>
<dbReference type="PANTHER" id="PTHR47965">
    <property type="entry name" value="ASPARTYL PROTEASE-RELATED"/>
    <property type="match status" value="1"/>
</dbReference>
<comment type="similarity">
    <text evidence="2">Belongs to the peptidase A1 family.</text>
</comment>
<dbReference type="InParanoid" id="B9RTV2"/>
<keyword evidence="3" id="KW-0964">Secreted</keyword>
<dbReference type="eggNOG" id="KOG1339">
    <property type="taxonomic scope" value="Eukaryota"/>
</dbReference>
<dbReference type="EMBL" id="EQ973814">
    <property type="protein sequence ID" value="EEF45334.1"/>
    <property type="molecule type" value="Genomic_DNA"/>
</dbReference>
<dbReference type="FunFam" id="2.40.70.10:FF:000045">
    <property type="entry name" value="Basic 7S globulin"/>
    <property type="match status" value="1"/>
</dbReference>
<dbReference type="KEGG" id="rcu:8271578"/>
<dbReference type="InterPro" id="IPR021109">
    <property type="entry name" value="Peptidase_aspartic_dom_sf"/>
</dbReference>
<evidence type="ECO:0000256" key="5">
    <source>
        <dbReference type="SAM" id="SignalP"/>
    </source>
</evidence>
<reference evidence="8" key="1">
    <citation type="journal article" date="2010" name="Nat. Biotechnol.">
        <title>Draft genome sequence of the oilseed species Ricinus communis.</title>
        <authorList>
            <person name="Chan A.P."/>
            <person name="Crabtree J."/>
            <person name="Zhao Q."/>
            <person name="Lorenzi H."/>
            <person name="Orvis J."/>
            <person name="Puiu D."/>
            <person name="Melake-Berhan A."/>
            <person name="Jones K.M."/>
            <person name="Redman J."/>
            <person name="Chen G."/>
            <person name="Cahoon E.B."/>
            <person name="Gedil M."/>
            <person name="Stanke M."/>
            <person name="Haas B.J."/>
            <person name="Wortman J.R."/>
            <person name="Fraser-Liggett C.M."/>
            <person name="Ravel J."/>
            <person name="Rabinowicz P.D."/>
        </authorList>
    </citation>
    <scope>NUCLEOTIDE SEQUENCE [LARGE SCALE GENOMIC DNA]</scope>
    <source>
        <strain evidence="8">cv. Hale</strain>
    </source>
</reference>
<dbReference type="InterPro" id="IPR001461">
    <property type="entry name" value="Aspartic_peptidase_A1"/>
</dbReference>
<evidence type="ECO:0000313" key="8">
    <source>
        <dbReference type="Proteomes" id="UP000008311"/>
    </source>
</evidence>
<keyword evidence="4 5" id="KW-0732">Signal</keyword>
<dbReference type="GO" id="GO:0004190">
    <property type="term" value="F:aspartic-type endopeptidase activity"/>
    <property type="evidence" value="ECO:0007669"/>
    <property type="project" value="InterPro"/>
</dbReference>
<feature type="signal peptide" evidence="5">
    <location>
        <begin position="1"/>
        <end position="23"/>
    </location>
</feature>
<dbReference type="Gene3D" id="2.40.70.10">
    <property type="entry name" value="Acid Proteases"/>
    <property type="match status" value="2"/>
</dbReference>
<dbReference type="AlphaFoldDB" id="B9RTV2"/>
<feature type="domain" description="Peptidase A1" evidence="6">
    <location>
        <begin position="45"/>
        <end position="419"/>
    </location>
</feature>
<organism evidence="7 8">
    <name type="scientific">Ricinus communis</name>
    <name type="common">Castor bean</name>
    <dbReference type="NCBI Taxonomy" id="3988"/>
    <lineage>
        <taxon>Eukaryota</taxon>
        <taxon>Viridiplantae</taxon>
        <taxon>Streptophyta</taxon>
        <taxon>Embryophyta</taxon>
        <taxon>Tracheophyta</taxon>
        <taxon>Spermatophyta</taxon>
        <taxon>Magnoliopsida</taxon>
        <taxon>eudicotyledons</taxon>
        <taxon>Gunneridae</taxon>
        <taxon>Pentapetalae</taxon>
        <taxon>rosids</taxon>
        <taxon>fabids</taxon>
        <taxon>Malpighiales</taxon>
        <taxon>Euphorbiaceae</taxon>
        <taxon>Acalyphoideae</taxon>
        <taxon>Acalypheae</taxon>
        <taxon>Ricinus</taxon>
    </lineage>
</organism>
<proteinExistence type="inferred from homology"/>
<dbReference type="PANTHER" id="PTHR47965:SF54">
    <property type="entry name" value="PEPTIDASE A1 DOMAIN-CONTAINING PROTEIN"/>
    <property type="match status" value="1"/>
</dbReference>
<evidence type="ECO:0000313" key="7">
    <source>
        <dbReference type="EMBL" id="EEF45334.1"/>
    </source>
</evidence>
<evidence type="ECO:0000256" key="2">
    <source>
        <dbReference type="ARBA" id="ARBA00007447"/>
    </source>
</evidence>
<sequence>MGSLFHCFFSISFLLFLISPSTARAPFRPKALLLPVFKDKCTRQYITQIDQRTPLVPVKLTVDLGGSLMWINCEEGYVSSSYRPLSCDSALCSLSNSQSCNKECYSSPKPGCYNNTCGQSSNNRVVYIGTGGDLGQDVVALQSFDGKNLGRIVSVPNFPFVCGITWLLDDLADGVTGMAGLGRSNISLPAYFSSAIGFSKTFSICLSSSTKSNGVIVFGDGPSSIVSNDLIYIRLILNPVGTPGYSSLGESSADYYIGVKSIRVDGKEVKFDKTLLSIDKDGNGGTMLSTVNPYTVLHTSIYKALLKAFIKKLVFRFSLVVPSVPVPFGACVFSNGFRTTEEFLSYVPIINLELESEQGNSVYWRILGANSMVAVNSYTMCLAFIDGGSQPRTPIIIGGHQLEDNLLHFDLASSRLGFSSSLLPRNTTCSNLNFNAL</sequence>
<feature type="chain" id="PRO_5002891284" evidence="5">
    <location>
        <begin position="24"/>
        <end position="437"/>
    </location>
</feature>
<dbReference type="Pfam" id="PF14541">
    <property type="entry name" value="TAXi_C"/>
    <property type="match status" value="1"/>
</dbReference>
<dbReference type="Pfam" id="PF14543">
    <property type="entry name" value="TAXi_N"/>
    <property type="match status" value="1"/>
</dbReference>
<evidence type="ECO:0000256" key="1">
    <source>
        <dbReference type="ARBA" id="ARBA00004239"/>
    </source>
</evidence>
<dbReference type="CDD" id="cd05489">
    <property type="entry name" value="xylanase_inhibitor_I_like"/>
    <property type="match status" value="1"/>
</dbReference>
<dbReference type="GO" id="GO:0006508">
    <property type="term" value="P:proteolysis"/>
    <property type="evidence" value="ECO:0007669"/>
    <property type="project" value="InterPro"/>
</dbReference>
<gene>
    <name evidence="7" type="ORF">RCOM_0912890</name>
</gene>
<dbReference type="OrthoDB" id="10371608at2759"/>
<dbReference type="InterPro" id="IPR033121">
    <property type="entry name" value="PEPTIDASE_A1"/>
</dbReference>
<keyword evidence="8" id="KW-1185">Reference proteome</keyword>
<evidence type="ECO:0000256" key="4">
    <source>
        <dbReference type="ARBA" id="ARBA00022729"/>
    </source>
</evidence>
<dbReference type="PROSITE" id="PS51767">
    <property type="entry name" value="PEPTIDASE_A1"/>
    <property type="match status" value="1"/>
</dbReference>
<dbReference type="InterPro" id="IPR032799">
    <property type="entry name" value="TAXi_C"/>
</dbReference>
<evidence type="ECO:0000259" key="6">
    <source>
        <dbReference type="PROSITE" id="PS51767"/>
    </source>
</evidence>
<dbReference type="FunFam" id="2.40.70.10:FF:000041">
    <property type="entry name" value="Basic 7S globulin"/>
    <property type="match status" value="1"/>
</dbReference>
<dbReference type="InterPro" id="IPR032861">
    <property type="entry name" value="TAXi_N"/>
</dbReference>